<dbReference type="PANTHER" id="PTHR24414:SF138">
    <property type="entry name" value="F-BOX DOMAIN-CONTAINING PROTEIN"/>
    <property type="match status" value="1"/>
</dbReference>
<reference evidence="2" key="1">
    <citation type="submission" date="2020-01" db="EMBL/GenBank/DDBJ databases">
        <authorList>
            <person name="Mishra B."/>
        </authorList>
    </citation>
    <scope>NUCLEOTIDE SEQUENCE [LARGE SCALE GENOMIC DNA]</scope>
</reference>
<dbReference type="SUPFAM" id="SSF117281">
    <property type="entry name" value="Kelch motif"/>
    <property type="match status" value="1"/>
</dbReference>
<dbReference type="OrthoDB" id="191037at2759"/>
<dbReference type="InterPro" id="IPR057499">
    <property type="entry name" value="Kelch_FKB95"/>
</dbReference>
<dbReference type="Pfam" id="PF25210">
    <property type="entry name" value="Kelch_FKB95"/>
    <property type="match status" value="1"/>
</dbReference>
<dbReference type="Pfam" id="PF00646">
    <property type="entry name" value="F-box"/>
    <property type="match status" value="1"/>
</dbReference>
<dbReference type="InterPro" id="IPR015915">
    <property type="entry name" value="Kelch-typ_b-propeller"/>
</dbReference>
<dbReference type="Proteomes" id="UP000467841">
    <property type="component" value="Unassembled WGS sequence"/>
</dbReference>
<dbReference type="AlphaFoldDB" id="A0A6D2J8E6"/>
<accession>A0A6D2J8E6</accession>
<dbReference type="InterPro" id="IPR036047">
    <property type="entry name" value="F-box-like_dom_sf"/>
</dbReference>
<dbReference type="CDD" id="cd22152">
    <property type="entry name" value="F-box_AtAFR-like"/>
    <property type="match status" value="1"/>
</dbReference>
<protein>
    <recommendedName>
        <fullName evidence="1">F-box domain-containing protein</fullName>
    </recommendedName>
</protein>
<name>A0A6D2J8E6_9BRAS</name>
<sequence>MDPTQKTISQPQSSFSLLPDEITENILARVSRWYYPSLSLVSKQFRSLVSSMQIYKTRSQIGSQETCFYVCLQLDDHPYSSWFSLWAKPNKTLAKEIGNIIIEKDDPSGNSVVPTPFSSSHSLPITNQNTVTVGSEIYIIGGYYQKPSSFVRILDCRTHTWRNGPNMTVARENVYALFVDEKIVVMGGCDINKYSAYWLELFDMKTQSWTALPGPGADDELGKFLHDDYDQNIVDVFDGKLYVAVDDTEYVYEIGKILHDGTWKLVRQQSSFLFNLLVDWCEIENVIYCCTYFGELMWLDSKTKVREWREIKGLGKLREHPTRGLRDGNEFVIENFGGKLLVMWGVSDDNKPTNKIWYAKISLESRCNGGEVWGTVECADVLTFPGDSYDSFICLTASV</sequence>
<organism evidence="2 3">
    <name type="scientific">Microthlaspi erraticum</name>
    <dbReference type="NCBI Taxonomy" id="1685480"/>
    <lineage>
        <taxon>Eukaryota</taxon>
        <taxon>Viridiplantae</taxon>
        <taxon>Streptophyta</taxon>
        <taxon>Embryophyta</taxon>
        <taxon>Tracheophyta</taxon>
        <taxon>Spermatophyta</taxon>
        <taxon>Magnoliopsida</taxon>
        <taxon>eudicotyledons</taxon>
        <taxon>Gunneridae</taxon>
        <taxon>Pentapetalae</taxon>
        <taxon>rosids</taxon>
        <taxon>malvids</taxon>
        <taxon>Brassicales</taxon>
        <taxon>Brassicaceae</taxon>
        <taxon>Coluteocarpeae</taxon>
        <taxon>Microthlaspi</taxon>
    </lineage>
</organism>
<dbReference type="InterPro" id="IPR001810">
    <property type="entry name" value="F-box_dom"/>
</dbReference>
<dbReference type="EMBL" id="CACVBM020001129">
    <property type="protein sequence ID" value="CAA7033329.1"/>
    <property type="molecule type" value="Genomic_DNA"/>
</dbReference>
<comment type="caution">
    <text evidence="2">The sequence shown here is derived from an EMBL/GenBank/DDBJ whole genome shotgun (WGS) entry which is preliminary data.</text>
</comment>
<dbReference type="SUPFAM" id="SSF81383">
    <property type="entry name" value="F-box domain"/>
    <property type="match status" value="1"/>
</dbReference>
<dbReference type="Gene3D" id="2.120.10.80">
    <property type="entry name" value="Kelch-type beta propeller"/>
    <property type="match status" value="1"/>
</dbReference>
<gene>
    <name evidence="2" type="ORF">MERR_LOCUS20564</name>
</gene>
<evidence type="ECO:0000259" key="1">
    <source>
        <dbReference type="PROSITE" id="PS50181"/>
    </source>
</evidence>
<dbReference type="PROSITE" id="PS50181">
    <property type="entry name" value="FBOX"/>
    <property type="match status" value="1"/>
</dbReference>
<keyword evidence="3" id="KW-1185">Reference proteome</keyword>
<dbReference type="InterPro" id="IPR050354">
    <property type="entry name" value="F-box/kelch-repeat_ARATH"/>
</dbReference>
<dbReference type="SMART" id="SM00256">
    <property type="entry name" value="FBOX"/>
    <property type="match status" value="1"/>
</dbReference>
<evidence type="ECO:0000313" key="2">
    <source>
        <dbReference type="EMBL" id="CAA7033329.1"/>
    </source>
</evidence>
<dbReference type="PANTHER" id="PTHR24414">
    <property type="entry name" value="F-BOX/KELCH-REPEAT PROTEIN SKIP4"/>
    <property type="match status" value="1"/>
</dbReference>
<dbReference type="InterPro" id="IPR006652">
    <property type="entry name" value="Kelch_1"/>
</dbReference>
<dbReference type="SMART" id="SM00612">
    <property type="entry name" value="Kelch"/>
    <property type="match status" value="1"/>
</dbReference>
<evidence type="ECO:0000313" key="3">
    <source>
        <dbReference type="Proteomes" id="UP000467841"/>
    </source>
</evidence>
<proteinExistence type="predicted"/>
<feature type="domain" description="F-box" evidence="1">
    <location>
        <begin position="12"/>
        <end position="58"/>
    </location>
</feature>